<accession>A0A3L7JXK5</accession>
<keyword evidence="3" id="KW-1185">Reference proteome</keyword>
<protein>
    <submittedName>
        <fullName evidence="2">Uncharacterized protein</fullName>
    </submittedName>
</protein>
<name>A0A3L7JXK5_9BACI</name>
<feature type="transmembrane region" description="Helical" evidence="1">
    <location>
        <begin position="20"/>
        <end position="44"/>
    </location>
</feature>
<keyword evidence="1" id="KW-0812">Transmembrane</keyword>
<keyword evidence="1" id="KW-1133">Transmembrane helix</keyword>
<evidence type="ECO:0000313" key="3">
    <source>
        <dbReference type="Proteomes" id="UP000276770"/>
    </source>
</evidence>
<evidence type="ECO:0000313" key="2">
    <source>
        <dbReference type="EMBL" id="RLQ95527.1"/>
    </source>
</evidence>
<dbReference type="EMBL" id="RCVZ01000006">
    <property type="protein sequence ID" value="RLQ95527.1"/>
    <property type="molecule type" value="Genomic_DNA"/>
</dbReference>
<gene>
    <name evidence="2" type="ORF">D9X91_10885</name>
</gene>
<organism evidence="2 3">
    <name type="scientific">Falsibacillus albus</name>
    <dbReference type="NCBI Taxonomy" id="2478915"/>
    <lineage>
        <taxon>Bacteria</taxon>
        <taxon>Bacillati</taxon>
        <taxon>Bacillota</taxon>
        <taxon>Bacilli</taxon>
        <taxon>Bacillales</taxon>
        <taxon>Bacillaceae</taxon>
        <taxon>Falsibacillus</taxon>
    </lineage>
</organism>
<feature type="transmembrane region" description="Helical" evidence="1">
    <location>
        <begin position="56"/>
        <end position="75"/>
    </location>
</feature>
<comment type="caution">
    <text evidence="2">The sequence shown here is derived from an EMBL/GenBank/DDBJ whole genome shotgun (WGS) entry which is preliminary data.</text>
</comment>
<dbReference type="AlphaFoldDB" id="A0A3L7JXK5"/>
<reference evidence="2 3" key="1">
    <citation type="submission" date="2018-10" db="EMBL/GenBank/DDBJ databases">
        <title>Falsibacillus sp. genome draft.</title>
        <authorList>
            <person name="Shi S."/>
        </authorList>
    </citation>
    <scope>NUCLEOTIDE SEQUENCE [LARGE SCALE GENOMIC DNA]</scope>
    <source>
        <strain evidence="2 3">GY 10110</strain>
    </source>
</reference>
<evidence type="ECO:0000256" key="1">
    <source>
        <dbReference type="SAM" id="Phobius"/>
    </source>
</evidence>
<sequence>MRVHVRKLKNIRFYQAVKQYELVSTSSFFMLFDILLLDLLLSLFISSNTSYKFSHIFEAGFLVFSILYVFVYFIFRNHGSSRQN</sequence>
<proteinExistence type="predicted"/>
<keyword evidence="1" id="KW-0472">Membrane</keyword>
<dbReference type="Proteomes" id="UP000276770">
    <property type="component" value="Unassembled WGS sequence"/>
</dbReference>